<dbReference type="EMBL" id="JACXVP010000003">
    <property type="protein sequence ID" value="KAG5613689.1"/>
    <property type="molecule type" value="Genomic_DNA"/>
</dbReference>
<name>A0A9J5ZNF3_SOLCO</name>
<organism evidence="1 2">
    <name type="scientific">Solanum commersonii</name>
    <name type="common">Commerson's wild potato</name>
    <name type="synonym">Commerson's nightshade</name>
    <dbReference type="NCBI Taxonomy" id="4109"/>
    <lineage>
        <taxon>Eukaryota</taxon>
        <taxon>Viridiplantae</taxon>
        <taxon>Streptophyta</taxon>
        <taxon>Embryophyta</taxon>
        <taxon>Tracheophyta</taxon>
        <taxon>Spermatophyta</taxon>
        <taxon>Magnoliopsida</taxon>
        <taxon>eudicotyledons</taxon>
        <taxon>Gunneridae</taxon>
        <taxon>Pentapetalae</taxon>
        <taxon>asterids</taxon>
        <taxon>lamiids</taxon>
        <taxon>Solanales</taxon>
        <taxon>Solanaceae</taxon>
        <taxon>Solanoideae</taxon>
        <taxon>Solaneae</taxon>
        <taxon>Solanum</taxon>
    </lineage>
</organism>
<evidence type="ECO:0000313" key="1">
    <source>
        <dbReference type="EMBL" id="KAG5613689.1"/>
    </source>
</evidence>
<keyword evidence="2" id="KW-1185">Reference proteome</keyword>
<evidence type="ECO:0000313" key="2">
    <source>
        <dbReference type="Proteomes" id="UP000824120"/>
    </source>
</evidence>
<gene>
    <name evidence="1" type="ORF">H5410_013513</name>
</gene>
<sequence length="120" mass="13102">MESLVRQHAPPLMVPTILNTSYSTSGTKLTAKQSRTPVLAKYGGNRSGIGRVKYLVFKDMMQLLIRGIPVLTMARQLEGHGSALTNPRKDWGGGILRDGQGNLVYAYAIPLGFGTMNKRV</sequence>
<comment type="caution">
    <text evidence="1">The sequence shown here is derived from an EMBL/GenBank/DDBJ whole genome shotgun (WGS) entry which is preliminary data.</text>
</comment>
<dbReference type="Proteomes" id="UP000824120">
    <property type="component" value="Chromosome 3"/>
</dbReference>
<proteinExistence type="predicted"/>
<dbReference type="OrthoDB" id="895680at2759"/>
<reference evidence="1 2" key="1">
    <citation type="submission" date="2020-09" db="EMBL/GenBank/DDBJ databases">
        <title>De no assembly of potato wild relative species, Solanum commersonii.</title>
        <authorList>
            <person name="Cho K."/>
        </authorList>
    </citation>
    <scope>NUCLEOTIDE SEQUENCE [LARGE SCALE GENOMIC DNA]</scope>
    <source>
        <strain evidence="1">LZ3.2</strain>
        <tissue evidence="1">Leaf</tissue>
    </source>
</reference>
<dbReference type="AlphaFoldDB" id="A0A9J5ZNF3"/>
<accession>A0A9J5ZNF3</accession>
<protein>
    <submittedName>
        <fullName evidence="1">Uncharacterized protein</fullName>
    </submittedName>
</protein>